<proteinExistence type="predicted"/>
<dbReference type="RefSeq" id="XP_012656494.1">
    <property type="nucleotide sequence ID" value="XM_012801040.1"/>
</dbReference>
<feature type="compositionally biased region" description="Low complexity" evidence="2">
    <location>
        <begin position="355"/>
        <end position="367"/>
    </location>
</feature>
<reference evidence="4" key="1">
    <citation type="journal article" date="2006" name="PLoS Biol.">
        <title>Macronuclear genome sequence of the ciliate Tetrahymena thermophila, a model eukaryote.</title>
        <authorList>
            <person name="Eisen J.A."/>
            <person name="Coyne R.S."/>
            <person name="Wu M."/>
            <person name="Wu D."/>
            <person name="Thiagarajan M."/>
            <person name="Wortman J.R."/>
            <person name="Badger J.H."/>
            <person name="Ren Q."/>
            <person name="Amedeo P."/>
            <person name="Jones K.M."/>
            <person name="Tallon L.J."/>
            <person name="Delcher A.L."/>
            <person name="Salzberg S.L."/>
            <person name="Silva J.C."/>
            <person name="Haas B.J."/>
            <person name="Majoros W.H."/>
            <person name="Farzad M."/>
            <person name="Carlton J.M."/>
            <person name="Smith R.K. Jr."/>
            <person name="Garg J."/>
            <person name="Pearlman R.E."/>
            <person name="Karrer K.M."/>
            <person name="Sun L."/>
            <person name="Manning G."/>
            <person name="Elde N.C."/>
            <person name="Turkewitz A.P."/>
            <person name="Asai D.J."/>
            <person name="Wilkes D.E."/>
            <person name="Wang Y."/>
            <person name="Cai H."/>
            <person name="Collins K."/>
            <person name="Stewart B.A."/>
            <person name="Lee S.R."/>
            <person name="Wilamowska K."/>
            <person name="Weinberg Z."/>
            <person name="Ruzzo W.L."/>
            <person name="Wloga D."/>
            <person name="Gaertig J."/>
            <person name="Frankel J."/>
            <person name="Tsao C.-C."/>
            <person name="Gorovsky M.A."/>
            <person name="Keeling P.J."/>
            <person name="Waller R.F."/>
            <person name="Patron N.J."/>
            <person name="Cherry J.M."/>
            <person name="Stover N.A."/>
            <person name="Krieger C.J."/>
            <person name="del Toro C."/>
            <person name="Ryder H.F."/>
            <person name="Williamson S.C."/>
            <person name="Barbeau R.A."/>
            <person name="Hamilton E.P."/>
            <person name="Orias E."/>
        </authorList>
    </citation>
    <scope>NUCLEOTIDE SEQUENCE [LARGE SCALE GENOMIC DNA]</scope>
    <source>
        <strain evidence="4">SB210</strain>
    </source>
</reference>
<feature type="region of interest" description="Disordered" evidence="2">
    <location>
        <begin position="259"/>
        <end position="329"/>
    </location>
</feature>
<dbReference type="InParanoid" id="W7XDU7"/>
<dbReference type="STRING" id="312017.W7XDU7"/>
<feature type="region of interest" description="Disordered" evidence="2">
    <location>
        <begin position="143"/>
        <end position="172"/>
    </location>
</feature>
<feature type="coiled-coil region" evidence="1">
    <location>
        <begin position="487"/>
        <end position="514"/>
    </location>
</feature>
<feature type="compositionally biased region" description="Polar residues" evidence="2">
    <location>
        <begin position="259"/>
        <end position="268"/>
    </location>
</feature>
<gene>
    <name evidence="3" type="ORF">TTHERM_000920829</name>
</gene>
<feature type="compositionally biased region" description="Low complexity" evidence="2">
    <location>
        <begin position="377"/>
        <end position="387"/>
    </location>
</feature>
<feature type="compositionally biased region" description="Basic and acidic residues" evidence="2">
    <location>
        <begin position="319"/>
        <end position="329"/>
    </location>
</feature>
<feature type="compositionally biased region" description="Polar residues" evidence="2">
    <location>
        <begin position="438"/>
        <end position="455"/>
    </location>
</feature>
<evidence type="ECO:0000313" key="4">
    <source>
        <dbReference type="Proteomes" id="UP000009168"/>
    </source>
</evidence>
<protein>
    <submittedName>
        <fullName evidence="3">Uncharacterized protein</fullName>
    </submittedName>
</protein>
<sequence length="557" mass="66893">MSSSFLKNFKNLIQKQYQCEITESIKMKQHLFKFRKEYEIRDPDVIQRFPKKELKSFIKIECPINTSDQNLKEQEVQQSLKRLRALNGVKEDLVCQNCSKKETCKVINFVPEINENSAKTSMSDLLTSMYYFAVEQENKGQVQVETDQDKIEQDIQDSKSGKNKKNQKEKADISIQKYRDCQNESSFYKSCSSANKLTDTMHLLLDDLYNNLGIETKKFVNEYIEEERRRRFMERIYSKIGNDIEQDNKLRKREFFQKYGQSESQNNDQSDDEASEKDLHPLQKKNLKYKKQIQTEDQDSLNENEDDSGNFVQVAGKNQRRDNRSQGKNDLLEKIMNTNQQEGKQFNQMRKQYRNQNNQQEGETENQPYHKQRREGNQNQYQDNQRQNQHKYQDSYKNKENDKKLNYSDRKGKEYHQDKNRYQDKDYQKDLKKRDQSNYKQQFDSKMQQNFQEVNDQLKKGKQEKTSFDKLQQLDDSKLSRFMYKDQKEQKAKIEQESQLKAQLKEQREAKKFEDDFKFVQELVQESDDMLVREADKKRQPKFSKGSFKFSKTIKKE</sequence>
<dbReference type="AlphaFoldDB" id="W7XDU7"/>
<evidence type="ECO:0000256" key="2">
    <source>
        <dbReference type="SAM" id="MobiDB-lite"/>
    </source>
</evidence>
<feature type="compositionally biased region" description="Basic and acidic residues" evidence="2">
    <location>
        <begin position="391"/>
        <end position="437"/>
    </location>
</feature>
<keyword evidence="1" id="KW-0175">Coiled coil</keyword>
<dbReference type="EMBL" id="GG662213">
    <property type="protein sequence ID" value="EWS70979.1"/>
    <property type="molecule type" value="Genomic_DNA"/>
</dbReference>
<evidence type="ECO:0000313" key="3">
    <source>
        <dbReference type="EMBL" id="EWS70979.1"/>
    </source>
</evidence>
<feature type="compositionally biased region" description="Acidic residues" evidence="2">
    <location>
        <begin position="296"/>
        <end position="308"/>
    </location>
</feature>
<dbReference type="GeneID" id="24441088"/>
<feature type="compositionally biased region" description="Basic residues" evidence="2">
    <location>
        <begin position="282"/>
        <end position="291"/>
    </location>
</feature>
<feature type="region of interest" description="Disordered" evidence="2">
    <location>
        <begin position="355"/>
        <end position="472"/>
    </location>
</feature>
<evidence type="ECO:0000256" key="1">
    <source>
        <dbReference type="SAM" id="Coils"/>
    </source>
</evidence>
<dbReference type="Proteomes" id="UP000009168">
    <property type="component" value="Unassembled WGS sequence"/>
</dbReference>
<name>W7XDU7_TETTS</name>
<feature type="compositionally biased region" description="Basic and acidic residues" evidence="2">
    <location>
        <begin position="456"/>
        <end position="472"/>
    </location>
</feature>
<organism evidence="3 4">
    <name type="scientific">Tetrahymena thermophila (strain SB210)</name>
    <dbReference type="NCBI Taxonomy" id="312017"/>
    <lineage>
        <taxon>Eukaryota</taxon>
        <taxon>Sar</taxon>
        <taxon>Alveolata</taxon>
        <taxon>Ciliophora</taxon>
        <taxon>Intramacronucleata</taxon>
        <taxon>Oligohymenophorea</taxon>
        <taxon>Hymenostomatida</taxon>
        <taxon>Tetrahymenina</taxon>
        <taxon>Tetrahymenidae</taxon>
        <taxon>Tetrahymena</taxon>
    </lineage>
</organism>
<accession>W7XDU7</accession>
<keyword evidence="4" id="KW-1185">Reference proteome</keyword>
<feature type="compositionally biased region" description="Basic and acidic residues" evidence="2">
    <location>
        <begin position="147"/>
        <end position="172"/>
    </location>
</feature>
<dbReference type="KEGG" id="tet:TTHERM_000920829"/>